<protein>
    <submittedName>
        <fullName evidence="1">Uncharacterized protein</fullName>
    </submittedName>
</protein>
<reference evidence="1" key="2">
    <citation type="submission" date="2020-09" db="EMBL/GenBank/DDBJ databases">
        <authorList>
            <person name="Sun Q."/>
            <person name="Ohkuma M."/>
        </authorList>
    </citation>
    <scope>NUCLEOTIDE SEQUENCE</scope>
    <source>
        <strain evidence="1">JCM 3086</strain>
    </source>
</reference>
<dbReference type="AlphaFoldDB" id="A0A917UML6"/>
<dbReference type="EMBL" id="BMQA01000109">
    <property type="protein sequence ID" value="GGJ68992.1"/>
    <property type="molecule type" value="Genomic_DNA"/>
</dbReference>
<sequence length="82" mass="8782">MISLLFFTRPSLAERDASIASGEISGRTWGIPWSRGHQWDVDVLPGLESRVSGLGGLTLPVASCFTALCGQVCPSYRRSTGV</sequence>
<name>A0A917UML6_9ACTN</name>
<organism evidence="1 2">
    <name type="scientific">Streptomyces brasiliensis</name>
    <dbReference type="NCBI Taxonomy" id="1954"/>
    <lineage>
        <taxon>Bacteria</taxon>
        <taxon>Bacillati</taxon>
        <taxon>Actinomycetota</taxon>
        <taxon>Actinomycetes</taxon>
        <taxon>Kitasatosporales</taxon>
        <taxon>Streptomycetaceae</taxon>
        <taxon>Streptomyces</taxon>
    </lineage>
</organism>
<keyword evidence="2" id="KW-1185">Reference proteome</keyword>
<evidence type="ECO:0000313" key="2">
    <source>
        <dbReference type="Proteomes" id="UP000657574"/>
    </source>
</evidence>
<comment type="caution">
    <text evidence="1">The sequence shown here is derived from an EMBL/GenBank/DDBJ whole genome shotgun (WGS) entry which is preliminary data.</text>
</comment>
<proteinExistence type="predicted"/>
<dbReference type="Proteomes" id="UP000657574">
    <property type="component" value="Unassembled WGS sequence"/>
</dbReference>
<evidence type="ECO:0000313" key="1">
    <source>
        <dbReference type="EMBL" id="GGJ68992.1"/>
    </source>
</evidence>
<reference evidence="1" key="1">
    <citation type="journal article" date="2014" name="Int. J. Syst. Evol. Microbiol.">
        <title>Complete genome sequence of Corynebacterium casei LMG S-19264T (=DSM 44701T), isolated from a smear-ripened cheese.</title>
        <authorList>
            <consortium name="US DOE Joint Genome Institute (JGI-PGF)"/>
            <person name="Walter F."/>
            <person name="Albersmeier A."/>
            <person name="Kalinowski J."/>
            <person name="Ruckert C."/>
        </authorList>
    </citation>
    <scope>NUCLEOTIDE SEQUENCE</scope>
    <source>
        <strain evidence="1">JCM 3086</strain>
    </source>
</reference>
<accession>A0A917UML6</accession>
<gene>
    <name evidence="1" type="ORF">GCM10010121_094660</name>
</gene>